<comment type="similarity">
    <text evidence="2 6">Belongs to the DP1 family.</text>
</comment>
<evidence type="ECO:0000256" key="4">
    <source>
        <dbReference type="ARBA" id="ARBA00022989"/>
    </source>
</evidence>
<sequence length="140" mass="16440">KAQRLARRWDRELGKIPLCRTLEQTTHVPKVSIAVAMASSMFMLLFFNIAGRLITNLLAWIYPAYASLQSIESSDISKRQQWIPYWVILGLFHSIEYFEDTLVYWLPFYFLFKAVFLLYLMLPPFNGATLVYARLIRPNL</sequence>
<name>A0A1X2GFT8_9FUNG</name>
<comment type="subcellular location">
    <subcellularLocation>
        <location evidence="1 6">Membrane</location>
        <topology evidence="1 6">Multi-pass membrane protein</topology>
    </subcellularLocation>
</comment>
<dbReference type="PANTHER" id="PTHR12300">
    <property type="entry name" value="HVA22-LIKE PROTEINS"/>
    <property type="match status" value="1"/>
</dbReference>
<keyword evidence="8" id="KW-1185">Reference proteome</keyword>
<dbReference type="InterPro" id="IPR004345">
    <property type="entry name" value="TB2_DP1_HVA22"/>
</dbReference>
<dbReference type="Pfam" id="PF03134">
    <property type="entry name" value="TB2_DP1_HVA22"/>
    <property type="match status" value="1"/>
</dbReference>
<feature type="non-terminal residue" evidence="7">
    <location>
        <position position="140"/>
    </location>
</feature>
<feature type="transmembrane region" description="Helical" evidence="6">
    <location>
        <begin position="104"/>
        <end position="122"/>
    </location>
</feature>
<organism evidence="7 8">
    <name type="scientific">Hesseltinella vesiculosa</name>
    <dbReference type="NCBI Taxonomy" id="101127"/>
    <lineage>
        <taxon>Eukaryota</taxon>
        <taxon>Fungi</taxon>
        <taxon>Fungi incertae sedis</taxon>
        <taxon>Mucoromycota</taxon>
        <taxon>Mucoromycotina</taxon>
        <taxon>Mucoromycetes</taxon>
        <taxon>Mucorales</taxon>
        <taxon>Cunninghamellaceae</taxon>
        <taxon>Hesseltinella</taxon>
    </lineage>
</organism>
<dbReference type="PANTHER" id="PTHR12300:SF161">
    <property type="entry name" value="RECEPTOR EXPRESSION-ENHANCING PROTEIN"/>
    <property type="match status" value="1"/>
</dbReference>
<dbReference type="Proteomes" id="UP000242146">
    <property type="component" value="Unassembled WGS sequence"/>
</dbReference>
<evidence type="ECO:0000313" key="7">
    <source>
        <dbReference type="EMBL" id="ORX52781.1"/>
    </source>
</evidence>
<dbReference type="GO" id="GO:0005635">
    <property type="term" value="C:nuclear envelope"/>
    <property type="evidence" value="ECO:0007669"/>
    <property type="project" value="EnsemblFungi"/>
</dbReference>
<keyword evidence="3 6" id="KW-0812">Transmembrane</keyword>
<proteinExistence type="inferred from homology"/>
<dbReference type="GO" id="GO:0032541">
    <property type="term" value="C:cortical endoplasmic reticulum"/>
    <property type="evidence" value="ECO:0007669"/>
    <property type="project" value="EnsemblFungi"/>
</dbReference>
<evidence type="ECO:0000256" key="1">
    <source>
        <dbReference type="ARBA" id="ARBA00004141"/>
    </source>
</evidence>
<feature type="transmembrane region" description="Helical" evidence="6">
    <location>
        <begin position="33"/>
        <end position="61"/>
    </location>
</feature>
<feature type="non-terminal residue" evidence="7">
    <location>
        <position position="1"/>
    </location>
</feature>
<keyword evidence="4 6" id="KW-1133">Transmembrane helix</keyword>
<evidence type="ECO:0000256" key="6">
    <source>
        <dbReference type="RuleBase" id="RU362006"/>
    </source>
</evidence>
<comment type="caution">
    <text evidence="6">Lacks conserved residue(s) required for the propagation of feature annotation.</text>
</comment>
<evidence type="ECO:0000256" key="3">
    <source>
        <dbReference type="ARBA" id="ARBA00022692"/>
    </source>
</evidence>
<accession>A0A1X2GFT8</accession>
<dbReference type="GO" id="GO:0180020">
    <property type="term" value="F:membrane bending activity"/>
    <property type="evidence" value="ECO:0007669"/>
    <property type="project" value="EnsemblFungi"/>
</dbReference>
<protein>
    <recommendedName>
        <fullName evidence="6">Protein YOP1</fullName>
    </recommendedName>
</protein>
<gene>
    <name evidence="7" type="ORF">DM01DRAFT_1273004</name>
</gene>
<dbReference type="AlphaFoldDB" id="A0A1X2GFT8"/>
<dbReference type="GO" id="GO:0032153">
    <property type="term" value="C:cell division site"/>
    <property type="evidence" value="ECO:0007669"/>
    <property type="project" value="EnsemblFungi"/>
</dbReference>
<dbReference type="STRING" id="101127.A0A1X2GFT8"/>
<evidence type="ECO:0000313" key="8">
    <source>
        <dbReference type="Proteomes" id="UP000242146"/>
    </source>
</evidence>
<comment type="caution">
    <text evidence="7">The sequence shown here is derived from an EMBL/GenBank/DDBJ whole genome shotgun (WGS) entry which is preliminary data.</text>
</comment>
<dbReference type="OrthoDB" id="10009287at2759"/>
<evidence type="ECO:0000256" key="2">
    <source>
        <dbReference type="ARBA" id="ARBA00008573"/>
    </source>
</evidence>
<keyword evidence="5 6" id="KW-0472">Membrane</keyword>
<reference evidence="7 8" key="1">
    <citation type="submission" date="2016-07" db="EMBL/GenBank/DDBJ databases">
        <title>Pervasive Adenine N6-methylation of Active Genes in Fungi.</title>
        <authorList>
            <consortium name="DOE Joint Genome Institute"/>
            <person name="Mondo S.J."/>
            <person name="Dannebaum R.O."/>
            <person name="Kuo R.C."/>
            <person name="Labutti K."/>
            <person name="Haridas S."/>
            <person name="Kuo A."/>
            <person name="Salamov A."/>
            <person name="Ahrendt S.R."/>
            <person name="Lipzen A."/>
            <person name="Sullivan W."/>
            <person name="Andreopoulos W.B."/>
            <person name="Clum A."/>
            <person name="Lindquist E."/>
            <person name="Daum C."/>
            <person name="Ramamoorthy G.K."/>
            <person name="Gryganskyi A."/>
            <person name="Culley D."/>
            <person name="Magnuson J.K."/>
            <person name="James T.Y."/>
            <person name="O'Malley M.A."/>
            <person name="Stajich J.E."/>
            <person name="Spatafora J.W."/>
            <person name="Visel A."/>
            <person name="Grigoriev I.V."/>
        </authorList>
    </citation>
    <scope>NUCLEOTIDE SEQUENCE [LARGE SCALE GENOMIC DNA]</scope>
    <source>
        <strain evidence="7 8">NRRL 3301</strain>
    </source>
</reference>
<evidence type="ECO:0000256" key="5">
    <source>
        <dbReference type="ARBA" id="ARBA00023136"/>
    </source>
</evidence>
<dbReference type="GO" id="GO:0016020">
    <property type="term" value="C:membrane"/>
    <property type="evidence" value="ECO:0007669"/>
    <property type="project" value="UniProtKB-SubCell"/>
</dbReference>
<dbReference type="EMBL" id="MCGT01000017">
    <property type="protein sequence ID" value="ORX52781.1"/>
    <property type="molecule type" value="Genomic_DNA"/>
</dbReference>
<dbReference type="GO" id="GO:1990809">
    <property type="term" value="P:endoplasmic reticulum tubular network membrane organization"/>
    <property type="evidence" value="ECO:0007669"/>
    <property type="project" value="EnsemblFungi"/>
</dbReference>